<dbReference type="Pfam" id="PF14580">
    <property type="entry name" value="LRR_9"/>
    <property type="match status" value="1"/>
</dbReference>
<evidence type="ECO:0000313" key="5">
    <source>
        <dbReference type="Proteomes" id="UP000789524"/>
    </source>
</evidence>
<dbReference type="PANTHER" id="PTHR18849:SF0">
    <property type="entry name" value="CILIA- AND FLAGELLA-ASSOCIATED PROTEIN 410-RELATED"/>
    <property type="match status" value="1"/>
</dbReference>
<feature type="compositionally biased region" description="Basic and acidic residues" evidence="3">
    <location>
        <begin position="225"/>
        <end position="241"/>
    </location>
</feature>
<keyword evidence="1" id="KW-0433">Leucine-rich repeat</keyword>
<dbReference type="PROSITE" id="PS51450">
    <property type="entry name" value="LRR"/>
    <property type="match status" value="1"/>
</dbReference>
<reference evidence="4" key="1">
    <citation type="submission" date="2021-09" db="EMBL/GenBank/DDBJ databases">
        <authorList>
            <person name="Martin H S."/>
        </authorList>
    </citation>
    <scope>NUCLEOTIDE SEQUENCE</scope>
</reference>
<evidence type="ECO:0000256" key="1">
    <source>
        <dbReference type="ARBA" id="ARBA00022614"/>
    </source>
</evidence>
<comment type="caution">
    <text evidence="4">The sequence shown here is derived from an EMBL/GenBank/DDBJ whole genome shotgun (WGS) entry which is preliminary data.</text>
</comment>
<dbReference type="Proteomes" id="UP000789524">
    <property type="component" value="Unassembled WGS sequence"/>
</dbReference>
<gene>
    <name evidence="4" type="ORF">DCHRY22_LOCUS10679</name>
</gene>
<evidence type="ECO:0000256" key="3">
    <source>
        <dbReference type="SAM" id="MobiDB-lite"/>
    </source>
</evidence>
<dbReference type="PANTHER" id="PTHR18849">
    <property type="entry name" value="LEUCINE RICH REPEAT PROTEIN"/>
    <property type="match status" value="1"/>
</dbReference>
<proteinExistence type="predicted"/>
<dbReference type="SUPFAM" id="SSF52058">
    <property type="entry name" value="L domain-like"/>
    <property type="match status" value="1"/>
</dbReference>
<protein>
    <submittedName>
        <fullName evidence="4">(African queen) hypothetical protein</fullName>
    </submittedName>
</protein>
<feature type="compositionally biased region" description="Polar residues" evidence="3">
    <location>
        <begin position="547"/>
        <end position="575"/>
    </location>
</feature>
<feature type="compositionally biased region" description="Basic and acidic residues" evidence="3">
    <location>
        <begin position="420"/>
        <end position="430"/>
    </location>
</feature>
<feature type="region of interest" description="Disordered" evidence="3">
    <location>
        <begin position="264"/>
        <end position="316"/>
    </location>
</feature>
<dbReference type="OrthoDB" id="1517790at2759"/>
<dbReference type="EMBL" id="CAKASE010000071">
    <property type="protein sequence ID" value="CAG9573820.1"/>
    <property type="molecule type" value="Genomic_DNA"/>
</dbReference>
<feature type="region of interest" description="Disordered" evidence="3">
    <location>
        <begin position="131"/>
        <end position="252"/>
    </location>
</feature>
<dbReference type="AlphaFoldDB" id="A0A8J2R0K7"/>
<feature type="compositionally biased region" description="Basic and acidic residues" evidence="3">
    <location>
        <begin position="449"/>
        <end position="467"/>
    </location>
</feature>
<feature type="compositionally biased region" description="Basic and acidic residues" evidence="3">
    <location>
        <begin position="281"/>
        <end position="316"/>
    </location>
</feature>
<feature type="region of interest" description="Disordered" evidence="3">
    <location>
        <begin position="762"/>
        <end position="783"/>
    </location>
</feature>
<evidence type="ECO:0000313" key="4">
    <source>
        <dbReference type="EMBL" id="CAG9573820.1"/>
    </source>
</evidence>
<keyword evidence="2" id="KW-0677">Repeat</keyword>
<dbReference type="Gene3D" id="3.80.10.10">
    <property type="entry name" value="Ribonuclease Inhibitor"/>
    <property type="match status" value="1"/>
</dbReference>
<feature type="compositionally biased region" description="Low complexity" evidence="3">
    <location>
        <begin position="583"/>
        <end position="592"/>
    </location>
</feature>
<dbReference type="InterPro" id="IPR032675">
    <property type="entry name" value="LRR_dom_sf"/>
</dbReference>
<feature type="region of interest" description="Disordered" evidence="3">
    <location>
        <begin position="410"/>
        <end position="467"/>
    </location>
</feature>
<sequence length="818" mass="92805">MCVTDGQTSYRYCTLAANNRGSELGDVSLLRRMPNVEVLALSINKIRSLGDFAGCRRLRELYVRKNEIRDLAEIRHLRHLPDLTSLWLDENPCTLHPEYRMTVLRNLPNLEKLDNVVVQPDEVQEAMRRGVHIPDSDDEGYPQTQESYGQYRRQRSCESSPERDTEYYRQQTQTTHRHTHPQAHAQGQRHEHWAQGSDSSAEPEPAAEPERSPPAQCPASPARPSPDDDRPETHYDVRGPRSPDTASLRHSMSAHSVKDYAYSSNGEWRQHGGGTTVTSPHDQDRDRSESYSVREWDRDREASRDGRDRERDREYPSAVMAEHRGFTRRPVARNSNLLSAVLCLVKELDYPSLEVAEMAVSGMSSSSSCTRGADILDLDRYMRASRPAHHHTRDRLIVDAGGADRIPLACSSVDSMRSPRGRDHNKRYSHDSGLSDDSYVKKRHRSHRRSTETKRVPSRVESKSSVREFRAACEQVLREQQEQIARVTELCQKLVQPQVAQMNIAASCSMPMEQTSSDKDRGIVENKQIDSKQQAAHSLDHNRSRDQAIQQTQSNIKEQQAVQSKVAKQNFSQNVKPVEPTDSSDSSSSNSSKELRQKEKLRSDSCKTYKIIMNKLDQLNHLFTARRVPPPVLSPLASPRRTVPLNAPSSDCVSVSNKLVATEDLRQQKHHYSPTIQVFPVQTRVTRGPGTHSSRLSSCRGRRLAVAEAHSLDIPPEKAGDSQCEGGEGEGWNELPREFDLDDPVTLYAQAKRLQAYHARTRTKQYNRTSDKSANKSGNKLNNDVDDQFDSKSLCALCRFYWRALRRCITQQLFGTCS</sequence>
<organism evidence="4 5">
    <name type="scientific">Danaus chrysippus</name>
    <name type="common">African queen</name>
    <dbReference type="NCBI Taxonomy" id="151541"/>
    <lineage>
        <taxon>Eukaryota</taxon>
        <taxon>Metazoa</taxon>
        <taxon>Ecdysozoa</taxon>
        <taxon>Arthropoda</taxon>
        <taxon>Hexapoda</taxon>
        <taxon>Insecta</taxon>
        <taxon>Pterygota</taxon>
        <taxon>Neoptera</taxon>
        <taxon>Endopterygota</taxon>
        <taxon>Lepidoptera</taxon>
        <taxon>Glossata</taxon>
        <taxon>Ditrysia</taxon>
        <taxon>Papilionoidea</taxon>
        <taxon>Nymphalidae</taxon>
        <taxon>Danainae</taxon>
        <taxon>Danaini</taxon>
        <taxon>Danaina</taxon>
        <taxon>Danaus</taxon>
        <taxon>Anosia</taxon>
    </lineage>
</organism>
<evidence type="ECO:0000256" key="2">
    <source>
        <dbReference type="ARBA" id="ARBA00022737"/>
    </source>
</evidence>
<dbReference type="InterPro" id="IPR001611">
    <property type="entry name" value="Leu-rich_rpt"/>
</dbReference>
<feature type="region of interest" description="Disordered" evidence="3">
    <location>
        <begin position="530"/>
        <end position="601"/>
    </location>
</feature>
<dbReference type="GO" id="GO:0007010">
    <property type="term" value="P:cytoskeleton organization"/>
    <property type="evidence" value="ECO:0007669"/>
    <property type="project" value="TreeGrafter"/>
</dbReference>
<name>A0A8J2R0K7_9NEOP</name>
<keyword evidence="5" id="KW-1185">Reference proteome</keyword>
<accession>A0A8J2R0K7</accession>